<gene>
    <name evidence="2" type="ORF">SAMN04487865_101012</name>
</gene>
<evidence type="ECO:0000313" key="3">
    <source>
        <dbReference type="Proteomes" id="UP000243374"/>
    </source>
</evidence>
<organism evidence="2 3">
    <name type="scientific">Succinivibrio dextrinosolvens</name>
    <dbReference type="NCBI Taxonomy" id="83771"/>
    <lineage>
        <taxon>Bacteria</taxon>
        <taxon>Pseudomonadati</taxon>
        <taxon>Pseudomonadota</taxon>
        <taxon>Gammaproteobacteria</taxon>
        <taxon>Aeromonadales</taxon>
        <taxon>Succinivibrionaceae</taxon>
        <taxon>Succinivibrio</taxon>
    </lineage>
</organism>
<proteinExistence type="predicted"/>
<dbReference type="InterPro" id="IPR057306">
    <property type="entry name" value="B-barrel_PelB_C"/>
</dbReference>
<dbReference type="Pfam" id="PF13429">
    <property type="entry name" value="TPR_15"/>
    <property type="match status" value="1"/>
</dbReference>
<dbReference type="EMBL" id="FOSF01000010">
    <property type="protein sequence ID" value="SFJ96086.1"/>
    <property type="molecule type" value="Genomic_DNA"/>
</dbReference>
<dbReference type="Pfam" id="PF24604">
    <property type="entry name" value="B-barrel_PelB_C"/>
    <property type="match status" value="1"/>
</dbReference>
<accession>A0A662Z9Y4</accession>
<dbReference type="AlphaFoldDB" id="A0A662Z9Y4"/>
<dbReference type="InterPro" id="IPR011990">
    <property type="entry name" value="TPR-like_helical_dom_sf"/>
</dbReference>
<dbReference type="Gene3D" id="1.25.40.10">
    <property type="entry name" value="Tetratricopeptide repeat domain"/>
    <property type="match status" value="2"/>
</dbReference>
<protein>
    <submittedName>
        <fullName evidence="2">Tetratricopeptide repeat-containing protein</fullName>
    </submittedName>
</protein>
<dbReference type="RefSeq" id="WP_074839772.1">
    <property type="nucleotide sequence ID" value="NZ_CP047056.1"/>
</dbReference>
<reference evidence="2 3" key="1">
    <citation type="submission" date="2016-10" db="EMBL/GenBank/DDBJ databases">
        <authorList>
            <person name="Varghese N."/>
            <person name="Submissions S."/>
        </authorList>
    </citation>
    <scope>NUCLEOTIDE SEQUENCE [LARGE SCALE GENOMIC DNA]</scope>
    <source>
        <strain evidence="2 3">22B</strain>
    </source>
</reference>
<dbReference type="Proteomes" id="UP000243374">
    <property type="component" value="Unassembled WGS sequence"/>
</dbReference>
<sequence length="1182" mass="133354">MKNNKDNNRKQTRLLNKTTVALLAAGAAGAVYVLSPSLTALEKKISDTNSPEVSLTYLQELERINPDDPMIPYLKAKLLYEKGNYNEVMDLLAPEIKEDPDHSALDTFILYLKTRVAMSDSIDNKSKEQVITEVKAELDALVNRNFSPEQIHEIVNICYQISDANRAYDYIIKIEEPDYKTLNETYSLALQSGHYGKALEIRKSLFLNNETEEGYKELFKLYVEAFDKNLFASFLKEYDGKFKDDINFIKAEIDTANKLGLFDESAVLLETLCQKEPTYENLMKLVETSVSKQDLDKAKDVLEKLYASDEHQDHKPEIARKLHDVYTWQSDIENSQRLSLELLNFDPTKEELEQGIAESSALADMEKMGIFYDASFEKGLVAEDDYDDFVDVMEKAYGSEKALSAVDSLLEKSPKNEVLLGHKLRLTSYVQDYPQVVKAYESLRTVRVPTSQEALYAANAYVMLGEDKKALTALTSVKNWNEENDDYMIMVSSLAWSCDDDSIGRYSQNILLDRNSSDANTYQLLNSIGPIDENNLDKLIAYYEKKKDFAIASELLTYSNEKGNYDLMQKLVKVVEKNDPASFRSNAVLSYRAVLSMHERDYKQAKGIYEKMLKNDSSNIEAIEGLCNLALLNGDKKEADSLYKKYRSKFITNPNAWQIAASLASELGYGNEAKAWYEQYLSTVSEPSAVDLLSYASVLEDLGYTDKSYKLRRFVVETKTKDLLSLDDNNVTLASIISTFVSKDKGEAVLRKELESTQSQALVSQFISTLIDRNDIKSAIYFRKRSSLAQYALSDSQELLLAVRTKDKAKIKDLLERGVGIKEPERYDALEKLTKRLEAYQLAKRTVGVSPDKSVNNSLRSQMAADNNSMSRSLMAVYNSQPKWGLHSYTVSYHAPYSLGQLSLATVYQRSKAPDDMAIDKLKSEKRIIGSISYETEKHDYALTADLADGAADPRYGVKLDYLFRFDERYSVSFAGALNQHSTLSHMMTVLGKDNYAQMSVGANPWGREYFVFTSRYHKYKTRYDENLGTGYDLEAMAMTPVFNSDPTVYGYVAGLYQNNNLSDDPLNKTNKLNGSLDNENINSLGSDSYISKQYKHLALGFTTNHGEPGVPGPSVPSPRFMFDAFTGYNFTEKKMDAGISAGVGVSLFKAQDELFLMSSLQTADRQGNKSVVITVGYSMVF</sequence>
<name>A0A662Z9Y4_9GAMM</name>
<dbReference type="OrthoDB" id="8565469at2"/>
<keyword evidence="3" id="KW-1185">Reference proteome</keyword>
<feature type="domain" description="PelB C-terminal" evidence="1">
    <location>
        <begin position="901"/>
        <end position="1172"/>
    </location>
</feature>
<evidence type="ECO:0000313" key="2">
    <source>
        <dbReference type="EMBL" id="SFJ96086.1"/>
    </source>
</evidence>
<dbReference type="SUPFAM" id="SSF48452">
    <property type="entry name" value="TPR-like"/>
    <property type="match status" value="2"/>
</dbReference>
<evidence type="ECO:0000259" key="1">
    <source>
        <dbReference type="Pfam" id="PF24604"/>
    </source>
</evidence>